<dbReference type="EMBL" id="CP001825">
    <property type="protein sequence ID" value="ACZ42042.1"/>
    <property type="molecule type" value="Genomic_DNA"/>
</dbReference>
<dbReference type="eggNOG" id="COG0366">
    <property type="taxonomic scope" value="Bacteria"/>
</dbReference>
<sequence>MYVNNLSYNPRDPLFPLPDNADIRWGIQVFTTRNLYALAPDRIRLHKAPNSTRIECHELSWAGQQQRSKGSVNASVCLQDGAYSWSIEVWHQEPVKAVKLLLHNLPEEALKAGFWHPTSPPGEAQKSSTDMPIRWRYPWPEWLTPWACVGEYSKAICISVRDSEVRAKRFYVHRPPYLDYPEVEVICEEDARRWDSYFSTPEIRMRIANGFDEITEDFESHLSFLEEAYGLQRWEIRQDVPKWMHDIKLVVNLHGQHWTGYVFNTFPKMAKALEEITKHIPGESVLCYIPGWEGRYYFQYPYYSPGEDLGGEREFARLVSKAHQLGVKIMPMFGANGANAQLYERWQEAAFLNRTGRVVRLINAPDWDTDRFGEDDQVFLNPGEPMFREHLLQQISQTVEKFEVDGVFLDTSGCWFNDPRYNLYEGYKQLVESLRARFPNLLVAGEGWYDALLALFPVNQSWLGIHRGYRFHELLTRYSRALGHLAQGAPGTGSTGVHEGGFYPSVYKQPAFGHIPCLTIADDTLEKYSGLVAQICKAALGMAPWPDE</sequence>
<dbReference type="AlphaFoldDB" id="D1CB77"/>
<reference evidence="2" key="1">
    <citation type="journal article" date="2010" name="Stand. Genomic Sci.">
        <title>Complete genome sequence of 'Thermobaculum terrenum' type strain (YNP1).</title>
        <authorList>
            <person name="Kiss H."/>
            <person name="Cleland D."/>
            <person name="Lapidus A."/>
            <person name="Lucas S."/>
            <person name="Glavina Del Rio T."/>
            <person name="Nolan M."/>
            <person name="Tice H."/>
            <person name="Han C."/>
            <person name="Goodwin L."/>
            <person name="Pitluck S."/>
            <person name="Liolios K."/>
            <person name="Ivanova N."/>
            <person name="Mavromatis K."/>
            <person name="Ovchinnikova G."/>
            <person name="Pati A."/>
            <person name="Chen A."/>
            <person name="Palaniappan K."/>
            <person name="Land M."/>
            <person name="Hauser L."/>
            <person name="Chang Y."/>
            <person name="Jeffries C."/>
            <person name="Lu M."/>
            <person name="Brettin T."/>
            <person name="Detter J."/>
            <person name="Goker M."/>
            <person name="Tindall B."/>
            <person name="Beck B."/>
            <person name="McDermott T."/>
            <person name="Woyke T."/>
            <person name="Bristow J."/>
            <person name="Eisen J."/>
            <person name="Markowitz V."/>
            <person name="Hugenholtz P."/>
            <person name="Kyrpides N."/>
            <person name="Klenk H."/>
            <person name="Cheng J."/>
        </authorList>
    </citation>
    <scope>NUCLEOTIDE SEQUENCE [LARGE SCALE GENOMIC DNA]</scope>
    <source>
        <strain evidence="2">ATCC BAA-798 / YNP1</strain>
    </source>
</reference>
<dbReference type="Gene3D" id="3.20.20.80">
    <property type="entry name" value="Glycosidases"/>
    <property type="match status" value="1"/>
</dbReference>
<keyword evidence="2" id="KW-1185">Reference proteome</keyword>
<dbReference type="InterPro" id="IPR017853">
    <property type="entry name" value="GH"/>
</dbReference>
<dbReference type="HOGENOM" id="CLU_497677_0_0_0"/>
<name>D1CB77_THET1</name>
<protein>
    <submittedName>
        <fullName evidence="1">Uncharacterized protein</fullName>
    </submittedName>
</protein>
<evidence type="ECO:0000313" key="2">
    <source>
        <dbReference type="Proteomes" id="UP000000323"/>
    </source>
</evidence>
<organism evidence="1 2">
    <name type="scientific">Thermobaculum terrenum (strain ATCC BAA-798 / CCMEE 7001 / YNP1)</name>
    <dbReference type="NCBI Taxonomy" id="525904"/>
    <lineage>
        <taxon>Bacteria</taxon>
        <taxon>Bacillati</taxon>
        <taxon>Chloroflexota</taxon>
        <taxon>Chloroflexia</taxon>
        <taxon>Candidatus Thermobaculales</taxon>
        <taxon>Candidatus Thermobaculaceae</taxon>
        <taxon>Thermobaculum</taxon>
    </lineage>
</organism>
<dbReference type="RefSeq" id="WP_012875077.1">
    <property type="nucleotide sequence ID" value="NC_013525.1"/>
</dbReference>
<evidence type="ECO:0000313" key="1">
    <source>
        <dbReference type="EMBL" id="ACZ42042.1"/>
    </source>
</evidence>
<dbReference type="Proteomes" id="UP000000323">
    <property type="component" value="Chromosome 1"/>
</dbReference>
<accession>D1CB77</accession>
<dbReference type="SUPFAM" id="SSF51445">
    <property type="entry name" value="(Trans)glycosidases"/>
    <property type="match status" value="1"/>
</dbReference>
<dbReference type="OrthoDB" id="3652041at2"/>
<proteinExistence type="predicted"/>
<gene>
    <name evidence="1" type="ordered locus">Tter_1127</name>
</gene>
<dbReference type="KEGG" id="ttr:Tter_1127"/>
<dbReference type="STRING" id="525904.Tter_1127"/>